<dbReference type="Proteomes" id="UP001623660">
    <property type="component" value="Unassembled WGS sequence"/>
</dbReference>
<dbReference type="EMBL" id="JBJHZX010000048">
    <property type="protein sequence ID" value="MFL0198147.1"/>
    <property type="molecule type" value="Genomic_DNA"/>
</dbReference>
<feature type="signal peptide" evidence="1">
    <location>
        <begin position="1"/>
        <end position="27"/>
    </location>
</feature>
<feature type="chain" id="PRO_5046874823" evidence="1">
    <location>
        <begin position="28"/>
        <end position="510"/>
    </location>
</feature>
<evidence type="ECO:0000313" key="2">
    <source>
        <dbReference type="EMBL" id="MFL0198147.1"/>
    </source>
</evidence>
<sequence>MLKNKKLILSILSTITILGTASLSVSAQALTNRLYGQNRIDTSVAVATAGWPTSDYAIVADAWDFPDAVSAAPLAYKYKAPILLTDTKSLTKETSDELSSLQVKHAFIVGGTGVISPKVASQIEAKGIDVQRLCGDDRYGTSVAIANQVGTSGSVVITNGYNPYEALSISPIAAKEGMPIILTARKTVPDAVANYIKQNNVTKTYVLGNADGVTDDDGVANNSIFPNPVRITGANLYERNVNIIKMFSSDLNFSKIYLASGKGFADALSGSALAATTSSPVIFVNANIAQATKDFITSIGNSVTNINILGGTGSISNATVQNVETLLSTSGGSSNTTTPSPLVVQSVSAVNGTVTVTLSGPPTTAPAISDFAVTQSIGGGAATTVAPTNISTNGNVVTLTVPVITTSSAQSVIDSVSFLGATVSASPFTVNPADSNTNTLTGTFTSAFGQAYATATIPSGATVTSVTSDGTLVASTNYSLSGTTLTILNVTSSNVVKVTTGEGTVYTIVQ</sequence>
<proteinExistence type="predicted"/>
<dbReference type="InterPro" id="IPR051922">
    <property type="entry name" value="Bact_Sporulation_Assoc"/>
</dbReference>
<comment type="caution">
    <text evidence="2">The sequence shown here is derived from an EMBL/GenBank/DDBJ whole genome shotgun (WGS) entry which is preliminary data.</text>
</comment>
<gene>
    <name evidence="2" type="ORF">ACJDU8_21645</name>
</gene>
<dbReference type="RefSeq" id="WP_406794255.1">
    <property type="nucleotide sequence ID" value="NZ_JBJHZX010000048.1"/>
</dbReference>
<evidence type="ECO:0000256" key="1">
    <source>
        <dbReference type="SAM" id="SignalP"/>
    </source>
</evidence>
<organism evidence="2 3">
    <name type="scientific">Candidatus Clostridium eludens</name>
    <dbReference type="NCBI Taxonomy" id="3381663"/>
    <lineage>
        <taxon>Bacteria</taxon>
        <taxon>Bacillati</taxon>
        <taxon>Bacillota</taxon>
        <taxon>Clostridia</taxon>
        <taxon>Eubacteriales</taxon>
        <taxon>Clostridiaceae</taxon>
        <taxon>Clostridium</taxon>
    </lineage>
</organism>
<accession>A0ABW8SQ32</accession>
<dbReference type="InterPro" id="IPR007253">
    <property type="entry name" value="Cell_wall-bd_2"/>
</dbReference>
<name>A0ABW8SQ32_9CLOT</name>
<dbReference type="PANTHER" id="PTHR30032">
    <property type="entry name" value="N-ACETYLMURAMOYL-L-ALANINE AMIDASE-RELATED"/>
    <property type="match status" value="1"/>
</dbReference>
<evidence type="ECO:0000313" key="3">
    <source>
        <dbReference type="Proteomes" id="UP001623660"/>
    </source>
</evidence>
<protein>
    <submittedName>
        <fullName evidence="2">Cell wall-binding repeat-containing protein</fullName>
    </submittedName>
</protein>
<reference evidence="2 3" key="1">
    <citation type="submission" date="2024-11" db="EMBL/GenBank/DDBJ databases">
        <authorList>
            <person name="Heng Y.C."/>
            <person name="Lim A.C.H."/>
            <person name="Lee J.K.Y."/>
            <person name="Kittelmann S."/>
        </authorList>
    </citation>
    <scope>NUCLEOTIDE SEQUENCE [LARGE SCALE GENOMIC DNA]</scope>
    <source>
        <strain evidence="2 3">WILCCON 0269</strain>
    </source>
</reference>
<dbReference type="PANTHER" id="PTHR30032:SF8">
    <property type="entry name" value="GERMINATION-SPECIFIC N-ACETYLMURAMOYL-L-ALANINE AMIDASE"/>
    <property type="match status" value="1"/>
</dbReference>
<dbReference type="Pfam" id="PF04122">
    <property type="entry name" value="CW_binding_2"/>
    <property type="match status" value="3"/>
</dbReference>
<keyword evidence="1" id="KW-0732">Signal</keyword>
<keyword evidence="3" id="KW-1185">Reference proteome</keyword>
<dbReference type="Gene3D" id="3.40.50.12090">
    <property type="match status" value="1"/>
</dbReference>